<keyword evidence="2" id="KW-0436">Ligase</keyword>
<organism evidence="2 3">
    <name type="scientific">Enterococcus hirae</name>
    <dbReference type="NCBI Taxonomy" id="1354"/>
    <lineage>
        <taxon>Bacteria</taxon>
        <taxon>Bacillati</taxon>
        <taxon>Bacillota</taxon>
        <taxon>Bacilli</taxon>
        <taxon>Lactobacillales</taxon>
        <taxon>Enterococcaceae</taxon>
        <taxon>Enterococcus</taxon>
    </lineage>
</organism>
<dbReference type="Proteomes" id="UP000352698">
    <property type="component" value="Unassembled WGS sequence"/>
</dbReference>
<evidence type="ECO:0000259" key="1">
    <source>
        <dbReference type="Pfam" id="PF00501"/>
    </source>
</evidence>
<dbReference type="InterPro" id="IPR000873">
    <property type="entry name" value="AMP-dep_synth/lig_dom"/>
</dbReference>
<dbReference type="InterPro" id="IPR050237">
    <property type="entry name" value="ATP-dep_AMP-bd_enzyme"/>
</dbReference>
<dbReference type="PANTHER" id="PTHR43767:SF1">
    <property type="entry name" value="NONRIBOSOMAL PEPTIDE SYNTHASE PES1 (EUROFUNG)-RELATED"/>
    <property type="match status" value="1"/>
</dbReference>
<comment type="caution">
    <text evidence="2">The sequence shown here is derived from an EMBL/GenBank/DDBJ whole genome shotgun (WGS) entry which is preliminary data.</text>
</comment>
<dbReference type="GO" id="GO:0003987">
    <property type="term" value="F:acetate-CoA ligase activity"/>
    <property type="evidence" value="ECO:0007669"/>
    <property type="project" value="UniProtKB-EC"/>
</dbReference>
<dbReference type="InterPro" id="IPR042099">
    <property type="entry name" value="ANL_N_sf"/>
</dbReference>
<proteinExistence type="predicted"/>
<protein>
    <submittedName>
        <fullName evidence="2">AMP-binding family protein</fullName>
        <ecNumber evidence="2">6.2.1.1</ecNumber>
    </submittedName>
</protein>
<evidence type="ECO:0000313" key="3">
    <source>
        <dbReference type="Proteomes" id="UP000352698"/>
    </source>
</evidence>
<dbReference type="Gene3D" id="3.40.50.12780">
    <property type="entry name" value="N-terminal domain of ligase-like"/>
    <property type="match status" value="1"/>
</dbReference>
<dbReference type="EC" id="6.2.1.1" evidence="2"/>
<gene>
    <name evidence="2" type="primary">acs</name>
    <name evidence="2" type="ORF">NCTC12204_01409</name>
</gene>
<dbReference type="EMBL" id="CABEEP010000001">
    <property type="protein sequence ID" value="VTQ64024.1"/>
    <property type="molecule type" value="Genomic_DNA"/>
</dbReference>
<dbReference type="RefSeq" id="WP_010737571.1">
    <property type="nucleotide sequence ID" value="NZ_CABEEP010000001.1"/>
</dbReference>
<dbReference type="PANTHER" id="PTHR43767">
    <property type="entry name" value="LONG-CHAIN-FATTY-ACID--COA LIGASE"/>
    <property type="match status" value="1"/>
</dbReference>
<accession>A0A7Z9DIG7</accession>
<reference evidence="2 3" key="1">
    <citation type="submission" date="2019-05" db="EMBL/GenBank/DDBJ databases">
        <authorList>
            <consortium name="Pathogen Informatics"/>
        </authorList>
    </citation>
    <scope>NUCLEOTIDE SEQUENCE [LARGE SCALE GENOMIC DNA]</scope>
    <source>
        <strain evidence="2 3">NCTC12204</strain>
    </source>
</reference>
<dbReference type="PROSITE" id="PS00455">
    <property type="entry name" value="AMP_BINDING"/>
    <property type="match status" value="1"/>
</dbReference>
<dbReference type="SUPFAM" id="SSF56801">
    <property type="entry name" value="Acetyl-CoA synthetase-like"/>
    <property type="match status" value="1"/>
</dbReference>
<feature type="domain" description="AMP-dependent synthetase/ligase" evidence="1">
    <location>
        <begin position="15"/>
        <end position="377"/>
    </location>
</feature>
<sequence length="506" mass="56785">METIAYSPLNLFSNFQEAANATPDVPIIFDQPLAAFPELGFKSTYKDTCQLVLTRAYQLAHLGVGLGDKVMIYKSSAFDTYLLAVATAYLGAVPAMISYHFPIPTLEVFVDRLEDPFILFDDETAERVAGISNGSKEKQIAVSKLLTQPAEPVAQNQLGNDEISYMTHTSGTTGIPKLICHSAHSMGWRTKWQKTVFTKIAEKKLVAFHISPVHSRFNIGISSLMAMGFPMMPLADAQGENVVAMLKENPPIALETHPNNFVQWSFTAKEYPEAFAGIRYYHSTFDAINNSTMETFLRTSPNQEAVFLQVYGQSECGPMILKAHTLESLKTSNARDMGVGLGDLTKARIADENGNVLPANTDGHIHLLSKGRALTYYKEDARFQENVYGAWWDSGDYGSMDEQGHLFLKDRQVDLIDTINSNLAIEDFLLDSLEFLSEVVIVRDKNNAPQPLIALAPNHEMDWDRWWKQVHELPRLNTPIIRDYEDIPRTATMKVRRLQIEKELKA</sequence>
<name>A0A7Z9DIG7_ENTHR</name>
<dbReference type="InterPro" id="IPR020845">
    <property type="entry name" value="AMP-binding_CS"/>
</dbReference>
<dbReference type="AlphaFoldDB" id="A0A7Z9DIG7"/>
<dbReference type="Pfam" id="PF00501">
    <property type="entry name" value="AMP-binding"/>
    <property type="match status" value="1"/>
</dbReference>
<evidence type="ECO:0000313" key="2">
    <source>
        <dbReference type="EMBL" id="VTQ64024.1"/>
    </source>
</evidence>